<comment type="caution">
    <text evidence="1">The sequence shown here is derived from an EMBL/GenBank/DDBJ whole genome shotgun (WGS) entry which is preliminary data.</text>
</comment>
<keyword evidence="2" id="KW-1185">Reference proteome</keyword>
<dbReference type="Gene3D" id="1.20.1280.50">
    <property type="match status" value="1"/>
</dbReference>
<evidence type="ECO:0008006" key="3">
    <source>
        <dbReference type="Google" id="ProtNLM"/>
    </source>
</evidence>
<dbReference type="EMBL" id="MU155470">
    <property type="protein sequence ID" value="KAF9473105.1"/>
    <property type="molecule type" value="Genomic_DNA"/>
</dbReference>
<accession>A0A9P5YSV8</accession>
<gene>
    <name evidence="1" type="ORF">BDN70DRAFT_925342</name>
</gene>
<evidence type="ECO:0000313" key="2">
    <source>
        <dbReference type="Proteomes" id="UP000807469"/>
    </source>
</evidence>
<reference evidence="1" key="1">
    <citation type="submission" date="2020-11" db="EMBL/GenBank/DDBJ databases">
        <authorList>
            <consortium name="DOE Joint Genome Institute"/>
            <person name="Ahrendt S."/>
            <person name="Riley R."/>
            <person name="Andreopoulos W."/>
            <person name="Labutti K."/>
            <person name="Pangilinan J."/>
            <person name="Ruiz-Duenas F.J."/>
            <person name="Barrasa J.M."/>
            <person name="Sanchez-Garcia M."/>
            <person name="Camarero S."/>
            <person name="Miyauchi S."/>
            <person name="Serrano A."/>
            <person name="Linde D."/>
            <person name="Babiker R."/>
            <person name="Drula E."/>
            <person name="Ayuso-Fernandez I."/>
            <person name="Pacheco R."/>
            <person name="Padilla G."/>
            <person name="Ferreira P."/>
            <person name="Barriuso J."/>
            <person name="Kellner H."/>
            <person name="Castanera R."/>
            <person name="Alfaro M."/>
            <person name="Ramirez L."/>
            <person name="Pisabarro A.G."/>
            <person name="Kuo A."/>
            <person name="Tritt A."/>
            <person name="Lipzen A."/>
            <person name="He G."/>
            <person name="Yan M."/>
            <person name="Ng V."/>
            <person name="Cullen D."/>
            <person name="Martin F."/>
            <person name="Rosso M.-N."/>
            <person name="Henrissat B."/>
            <person name="Hibbett D."/>
            <person name="Martinez A.T."/>
            <person name="Grigoriev I.V."/>
        </authorList>
    </citation>
    <scope>NUCLEOTIDE SEQUENCE</scope>
    <source>
        <strain evidence="1">CIRM-BRFM 674</strain>
    </source>
</reference>
<dbReference type="OrthoDB" id="2269034at2759"/>
<dbReference type="AlphaFoldDB" id="A0A9P5YSV8"/>
<protein>
    <recommendedName>
        <fullName evidence="3">F-box domain-containing protein</fullName>
    </recommendedName>
</protein>
<organism evidence="1 2">
    <name type="scientific">Pholiota conissans</name>
    <dbReference type="NCBI Taxonomy" id="109636"/>
    <lineage>
        <taxon>Eukaryota</taxon>
        <taxon>Fungi</taxon>
        <taxon>Dikarya</taxon>
        <taxon>Basidiomycota</taxon>
        <taxon>Agaricomycotina</taxon>
        <taxon>Agaricomycetes</taxon>
        <taxon>Agaricomycetidae</taxon>
        <taxon>Agaricales</taxon>
        <taxon>Agaricineae</taxon>
        <taxon>Strophariaceae</taxon>
        <taxon>Pholiota</taxon>
    </lineage>
</organism>
<name>A0A9P5YSV8_9AGAR</name>
<dbReference type="Proteomes" id="UP000807469">
    <property type="component" value="Unassembled WGS sequence"/>
</dbReference>
<proteinExistence type="predicted"/>
<evidence type="ECO:0000313" key="1">
    <source>
        <dbReference type="EMBL" id="KAF9473105.1"/>
    </source>
</evidence>
<sequence length="499" mass="57257">MGRLSFLDKNVPEHIAIPIVVYQGYLLFTQNLTHPMASVAPHSQCLIETLPYDVLRGIFIHYVSAFLPPRNDNRAAKNAPITLSHVCSSWRNVTETTPILWRHLSYTFILLDEGAESGVHRFVILKRDLDFIRWWKEKQGAIHPFITARVSIPRQSTVSRDEFADHGAFEFILDYLMSAQYLDISSVFWDQIGDRKCPNLHTLLLCGKVHPLDITFVKTQAAISVSPSPQRRLYLSNGVFAQDSVIPSQPLSSLTHIVLEKVEIPLTIFYDLYQATPGLQWAYFDISPTERRHRNETKLTLTQLNTLIIISTCRAEYFFHNLHLPALETLSISSAVYDTWQEVTAILQIQWITRATPNLTTLALGERFVSLDTENEIFYLLAVPQFTDVQPIWINAPRLSHIQLDTPFFRSETTEPTSDKRIVRFFGRLARPLRNKWLGLDNSDCPIRTVTVVSPELEKVQDIALSVFREQDIRFDLEFSKISVAEEAWHAFNAWGSSF</sequence>